<protein>
    <recommendedName>
        <fullName evidence="7">Fe2OG dioxygenase domain-containing protein</fullName>
    </recommendedName>
</protein>
<evidence type="ECO:0000256" key="6">
    <source>
        <dbReference type="ARBA" id="ARBA00023004"/>
    </source>
</evidence>
<evidence type="ECO:0000256" key="1">
    <source>
        <dbReference type="ARBA" id="ARBA00001961"/>
    </source>
</evidence>
<dbReference type="OrthoDB" id="255432at2"/>
<feature type="domain" description="Fe2OG dioxygenase" evidence="7">
    <location>
        <begin position="125"/>
        <end position="215"/>
    </location>
</feature>
<keyword evidence="5" id="KW-0560">Oxidoreductase</keyword>
<evidence type="ECO:0000313" key="8">
    <source>
        <dbReference type="EMBL" id="PRP95164.1"/>
    </source>
</evidence>
<evidence type="ECO:0000256" key="3">
    <source>
        <dbReference type="ARBA" id="ARBA00022896"/>
    </source>
</evidence>
<dbReference type="Gene3D" id="2.60.120.620">
    <property type="entry name" value="q2cbj1_9rhob like domain"/>
    <property type="match status" value="1"/>
</dbReference>
<keyword evidence="6" id="KW-0408">Iron</keyword>
<evidence type="ECO:0000313" key="9">
    <source>
        <dbReference type="Proteomes" id="UP000238823"/>
    </source>
</evidence>
<name>A0A2S9XQM6_9BACT</name>
<dbReference type="Proteomes" id="UP000238823">
    <property type="component" value="Unassembled WGS sequence"/>
</dbReference>
<dbReference type="InterPro" id="IPR005123">
    <property type="entry name" value="Oxoglu/Fe-dep_dioxygenase_dom"/>
</dbReference>
<dbReference type="GO" id="GO:0031418">
    <property type="term" value="F:L-ascorbic acid binding"/>
    <property type="evidence" value="ECO:0007669"/>
    <property type="project" value="UniProtKB-KW"/>
</dbReference>
<dbReference type="EMBL" id="PVNL01000138">
    <property type="protein sequence ID" value="PRP95164.1"/>
    <property type="molecule type" value="Genomic_DNA"/>
</dbReference>
<dbReference type="AlphaFoldDB" id="A0A2S9XQM6"/>
<dbReference type="InterPro" id="IPR006620">
    <property type="entry name" value="Pro_4_hyd_alph"/>
</dbReference>
<sequence length="222" mass="25548">MSAPDQHRTLDWLFRYDPAMVDPVLRDATQVRYMTVGDHFVERALHTWAPDLYSFPFLSRAFVDYLVWLGDAVGRWEPAPGDDYGAPELRLRSISPGLEDVLAALLERHVNPVLRRLYLGAYEVGWMQPPFLIRYDMHRQQDMDLHYDGQSELTIAVALNDSFEGGHLEFPRQGFRSDVVPIGHALVFPGSVSHLHRALAIRQGERRALTIWTRREQPTETV</sequence>
<proteinExistence type="predicted"/>
<keyword evidence="3" id="KW-0847">Vitamin C</keyword>
<accession>A0A2S9XQM6</accession>
<comment type="caution">
    <text evidence="8">The sequence shown here is derived from an EMBL/GenBank/DDBJ whole genome shotgun (WGS) entry which is preliminary data.</text>
</comment>
<dbReference type="GO" id="GO:0051213">
    <property type="term" value="F:dioxygenase activity"/>
    <property type="evidence" value="ECO:0007669"/>
    <property type="project" value="UniProtKB-KW"/>
</dbReference>
<evidence type="ECO:0000256" key="5">
    <source>
        <dbReference type="ARBA" id="ARBA00023002"/>
    </source>
</evidence>
<evidence type="ECO:0000256" key="2">
    <source>
        <dbReference type="ARBA" id="ARBA00022723"/>
    </source>
</evidence>
<evidence type="ECO:0000259" key="7">
    <source>
        <dbReference type="PROSITE" id="PS51471"/>
    </source>
</evidence>
<gene>
    <name evidence="8" type="ORF">ENSA7_74780</name>
</gene>
<comment type="cofactor">
    <cofactor evidence="1">
        <name>L-ascorbate</name>
        <dbReference type="ChEBI" id="CHEBI:38290"/>
    </cofactor>
</comment>
<dbReference type="SMART" id="SM00702">
    <property type="entry name" value="P4Hc"/>
    <property type="match status" value="1"/>
</dbReference>
<dbReference type="InterPro" id="IPR044862">
    <property type="entry name" value="Pro_4_hyd_alph_FE2OG_OXY"/>
</dbReference>
<evidence type="ECO:0000256" key="4">
    <source>
        <dbReference type="ARBA" id="ARBA00022964"/>
    </source>
</evidence>
<dbReference type="GO" id="GO:0005506">
    <property type="term" value="F:iron ion binding"/>
    <property type="evidence" value="ECO:0007669"/>
    <property type="project" value="InterPro"/>
</dbReference>
<dbReference type="PROSITE" id="PS51471">
    <property type="entry name" value="FE2OG_OXY"/>
    <property type="match status" value="1"/>
</dbReference>
<reference evidence="8 9" key="1">
    <citation type="submission" date="2018-03" db="EMBL/GenBank/DDBJ databases">
        <title>Draft Genome Sequences of the Obligatory Marine Myxobacteria Enhygromyxa salina SWB007.</title>
        <authorList>
            <person name="Poehlein A."/>
            <person name="Moghaddam J.A."/>
            <person name="Harms H."/>
            <person name="Alanjari M."/>
            <person name="Koenig G.M."/>
            <person name="Daniel R."/>
            <person name="Schaeberle T.F."/>
        </authorList>
    </citation>
    <scope>NUCLEOTIDE SEQUENCE [LARGE SCALE GENOMIC DNA]</scope>
    <source>
        <strain evidence="8 9">SWB007</strain>
    </source>
</reference>
<dbReference type="GO" id="GO:0016705">
    <property type="term" value="F:oxidoreductase activity, acting on paired donors, with incorporation or reduction of molecular oxygen"/>
    <property type="evidence" value="ECO:0007669"/>
    <property type="project" value="InterPro"/>
</dbReference>
<keyword evidence="4" id="KW-0223">Dioxygenase</keyword>
<dbReference type="Pfam" id="PF13640">
    <property type="entry name" value="2OG-FeII_Oxy_3"/>
    <property type="match status" value="1"/>
</dbReference>
<keyword evidence="2" id="KW-0479">Metal-binding</keyword>
<organism evidence="8 9">
    <name type="scientific">Enhygromyxa salina</name>
    <dbReference type="NCBI Taxonomy" id="215803"/>
    <lineage>
        <taxon>Bacteria</taxon>
        <taxon>Pseudomonadati</taxon>
        <taxon>Myxococcota</taxon>
        <taxon>Polyangia</taxon>
        <taxon>Nannocystales</taxon>
        <taxon>Nannocystaceae</taxon>
        <taxon>Enhygromyxa</taxon>
    </lineage>
</organism>
<dbReference type="RefSeq" id="WP_106094245.1">
    <property type="nucleotide sequence ID" value="NZ_PVNL01000138.1"/>
</dbReference>